<dbReference type="InterPro" id="IPR003313">
    <property type="entry name" value="AraC-bd"/>
</dbReference>
<dbReference type="Gene3D" id="2.60.120.10">
    <property type="entry name" value="Jelly Rolls"/>
    <property type="match status" value="1"/>
</dbReference>
<evidence type="ECO:0000259" key="5">
    <source>
        <dbReference type="PROSITE" id="PS01124"/>
    </source>
</evidence>
<dbReference type="RefSeq" id="WP_090209798.1">
    <property type="nucleotide sequence ID" value="NZ_FOZM01000003.1"/>
</dbReference>
<dbReference type="PANTHER" id="PTHR43280">
    <property type="entry name" value="ARAC-FAMILY TRANSCRIPTIONAL REGULATOR"/>
    <property type="match status" value="1"/>
</dbReference>
<dbReference type="PROSITE" id="PS00041">
    <property type="entry name" value="HTH_ARAC_FAMILY_1"/>
    <property type="match status" value="1"/>
</dbReference>
<keyword evidence="7" id="KW-1185">Reference proteome</keyword>
<accession>A0A1I6N062</accession>
<evidence type="ECO:0000313" key="7">
    <source>
        <dbReference type="Proteomes" id="UP000198926"/>
    </source>
</evidence>
<protein>
    <submittedName>
        <fullName evidence="6">Transcriptional regulator, AraC family</fullName>
    </submittedName>
</protein>
<evidence type="ECO:0000256" key="3">
    <source>
        <dbReference type="ARBA" id="ARBA00023159"/>
    </source>
</evidence>
<keyword evidence="2" id="KW-0238">DNA-binding</keyword>
<dbReference type="PANTHER" id="PTHR43280:SF28">
    <property type="entry name" value="HTH-TYPE TRANSCRIPTIONAL ACTIVATOR RHAS"/>
    <property type="match status" value="1"/>
</dbReference>
<dbReference type="EMBL" id="FOZM01000003">
    <property type="protein sequence ID" value="SFS21336.1"/>
    <property type="molecule type" value="Genomic_DNA"/>
</dbReference>
<dbReference type="OrthoDB" id="252470at2"/>
<dbReference type="Proteomes" id="UP000198926">
    <property type="component" value="Unassembled WGS sequence"/>
</dbReference>
<name>A0A1I6N062_9RHOB</name>
<dbReference type="InterPro" id="IPR037923">
    <property type="entry name" value="HTH-like"/>
</dbReference>
<evidence type="ECO:0000256" key="1">
    <source>
        <dbReference type="ARBA" id="ARBA00023015"/>
    </source>
</evidence>
<keyword evidence="4" id="KW-0804">Transcription</keyword>
<organism evidence="6 7">
    <name type="scientific">Yoonia litorea</name>
    <dbReference type="NCBI Taxonomy" id="1123755"/>
    <lineage>
        <taxon>Bacteria</taxon>
        <taxon>Pseudomonadati</taxon>
        <taxon>Pseudomonadota</taxon>
        <taxon>Alphaproteobacteria</taxon>
        <taxon>Rhodobacterales</taxon>
        <taxon>Paracoccaceae</taxon>
        <taxon>Yoonia</taxon>
    </lineage>
</organism>
<evidence type="ECO:0000313" key="6">
    <source>
        <dbReference type="EMBL" id="SFS21336.1"/>
    </source>
</evidence>
<evidence type="ECO:0000256" key="2">
    <source>
        <dbReference type="ARBA" id="ARBA00023125"/>
    </source>
</evidence>
<feature type="domain" description="HTH araC/xylS-type" evidence="5">
    <location>
        <begin position="195"/>
        <end position="274"/>
    </location>
</feature>
<dbReference type="SUPFAM" id="SSF46689">
    <property type="entry name" value="Homeodomain-like"/>
    <property type="match status" value="1"/>
</dbReference>
<dbReference type="Pfam" id="PF02311">
    <property type="entry name" value="AraC_binding"/>
    <property type="match status" value="1"/>
</dbReference>
<dbReference type="GO" id="GO:0043565">
    <property type="term" value="F:sequence-specific DNA binding"/>
    <property type="evidence" value="ECO:0007669"/>
    <property type="project" value="InterPro"/>
</dbReference>
<dbReference type="Gene3D" id="1.10.10.60">
    <property type="entry name" value="Homeodomain-like"/>
    <property type="match status" value="2"/>
</dbReference>
<dbReference type="InterPro" id="IPR018062">
    <property type="entry name" value="HTH_AraC-typ_CS"/>
</dbReference>
<dbReference type="SMART" id="SM00342">
    <property type="entry name" value="HTH_ARAC"/>
    <property type="match status" value="1"/>
</dbReference>
<gene>
    <name evidence="6" type="ORF">SAMN05444714_2803</name>
</gene>
<dbReference type="GO" id="GO:0003700">
    <property type="term" value="F:DNA-binding transcription factor activity"/>
    <property type="evidence" value="ECO:0007669"/>
    <property type="project" value="InterPro"/>
</dbReference>
<reference evidence="6 7" key="1">
    <citation type="submission" date="2016-10" db="EMBL/GenBank/DDBJ databases">
        <authorList>
            <person name="de Groot N.N."/>
        </authorList>
    </citation>
    <scope>NUCLEOTIDE SEQUENCE [LARGE SCALE GENOMIC DNA]</scope>
    <source>
        <strain evidence="6 7">DSM 29433</strain>
    </source>
</reference>
<dbReference type="Pfam" id="PF12833">
    <property type="entry name" value="HTH_18"/>
    <property type="match status" value="1"/>
</dbReference>
<keyword evidence="1" id="KW-0805">Transcription regulation</keyword>
<proteinExistence type="predicted"/>
<dbReference type="InterPro" id="IPR009057">
    <property type="entry name" value="Homeodomain-like_sf"/>
</dbReference>
<dbReference type="SUPFAM" id="SSF51215">
    <property type="entry name" value="Regulatory protein AraC"/>
    <property type="match status" value="1"/>
</dbReference>
<dbReference type="PRINTS" id="PR00032">
    <property type="entry name" value="HTHARAC"/>
</dbReference>
<dbReference type="InterPro" id="IPR014710">
    <property type="entry name" value="RmlC-like_jellyroll"/>
</dbReference>
<dbReference type="InterPro" id="IPR020449">
    <property type="entry name" value="Tscrpt_reg_AraC-type_HTH"/>
</dbReference>
<sequence>MQTTRFYIDSYIAPREAFHFARKHLAKRYPERAHDHDYYEVFLIEHGTASHWINGVAQTLEAGQLMFMRPSDSHAFCANRKTGCQIINVMFREDTARHLVTRYGDTIAGRFFDASGPLPELHTLGPSRFARAITIAEQLQTAERSLARIEEFLLALINRVAHLPIGVSASTPRWFAAACSAALSPEIFRLGAPGLVAAAGRSHEHVCRTCKSVTGFTPSEYINRIRIEHAAQLLRSTETPVDEIIEGCGFENVSYFYRLFRKQIGMTPREYRVENDRDPFEML</sequence>
<keyword evidence="3" id="KW-0010">Activator</keyword>
<dbReference type="InterPro" id="IPR018060">
    <property type="entry name" value="HTH_AraC"/>
</dbReference>
<dbReference type="STRING" id="1123755.SAMN05444714_2803"/>
<dbReference type="PROSITE" id="PS01124">
    <property type="entry name" value="HTH_ARAC_FAMILY_2"/>
    <property type="match status" value="1"/>
</dbReference>
<evidence type="ECO:0000256" key="4">
    <source>
        <dbReference type="ARBA" id="ARBA00023163"/>
    </source>
</evidence>
<dbReference type="AlphaFoldDB" id="A0A1I6N062"/>